<organism evidence="7 8">
    <name type="scientific">Forsythia ovata</name>
    <dbReference type="NCBI Taxonomy" id="205694"/>
    <lineage>
        <taxon>Eukaryota</taxon>
        <taxon>Viridiplantae</taxon>
        <taxon>Streptophyta</taxon>
        <taxon>Embryophyta</taxon>
        <taxon>Tracheophyta</taxon>
        <taxon>Spermatophyta</taxon>
        <taxon>Magnoliopsida</taxon>
        <taxon>eudicotyledons</taxon>
        <taxon>Gunneridae</taxon>
        <taxon>Pentapetalae</taxon>
        <taxon>asterids</taxon>
        <taxon>lamiids</taxon>
        <taxon>Lamiales</taxon>
        <taxon>Oleaceae</taxon>
        <taxon>Forsythieae</taxon>
        <taxon>Forsythia</taxon>
    </lineage>
</organism>
<evidence type="ECO:0000256" key="3">
    <source>
        <dbReference type="ARBA" id="ARBA00023163"/>
    </source>
</evidence>
<keyword evidence="4" id="KW-0539">Nucleus</keyword>
<keyword evidence="8" id="KW-1185">Reference proteome</keyword>
<accession>A0ABD1WN06</accession>
<evidence type="ECO:0000256" key="5">
    <source>
        <dbReference type="SAM" id="MobiDB-lite"/>
    </source>
</evidence>
<evidence type="ECO:0000259" key="6">
    <source>
        <dbReference type="PROSITE" id="PS50888"/>
    </source>
</evidence>
<dbReference type="InterPro" id="IPR043561">
    <property type="entry name" value="LHW-like"/>
</dbReference>
<dbReference type="InterPro" id="IPR025610">
    <property type="entry name" value="MYC/MYB_N"/>
</dbReference>
<feature type="region of interest" description="Disordered" evidence="5">
    <location>
        <begin position="556"/>
        <end position="610"/>
    </location>
</feature>
<feature type="domain" description="BHLH" evidence="6">
    <location>
        <begin position="594"/>
        <end position="643"/>
    </location>
</feature>
<feature type="compositionally biased region" description="Polar residues" evidence="5">
    <location>
        <begin position="569"/>
        <end position="590"/>
    </location>
</feature>
<dbReference type="GO" id="GO:0005634">
    <property type="term" value="C:nucleus"/>
    <property type="evidence" value="ECO:0007669"/>
    <property type="project" value="UniProtKB-SubCell"/>
</dbReference>
<reference evidence="8" key="1">
    <citation type="submission" date="2024-07" db="EMBL/GenBank/DDBJ databases">
        <title>Two chromosome-level genome assemblies of Korean endemic species Abeliophyllum distichum and Forsythia ovata (Oleaceae).</title>
        <authorList>
            <person name="Jang H."/>
        </authorList>
    </citation>
    <scope>NUCLEOTIDE SEQUENCE [LARGE SCALE GENOMIC DNA]</scope>
</reference>
<protein>
    <recommendedName>
        <fullName evidence="6">BHLH domain-containing protein</fullName>
    </recommendedName>
</protein>
<feature type="region of interest" description="Disordered" evidence="5">
    <location>
        <begin position="651"/>
        <end position="673"/>
    </location>
</feature>
<dbReference type="SUPFAM" id="SSF47459">
    <property type="entry name" value="HLH, helix-loop-helix DNA-binding domain"/>
    <property type="match status" value="1"/>
</dbReference>
<name>A0ABD1WN06_9LAMI</name>
<feature type="region of interest" description="Disordered" evidence="5">
    <location>
        <begin position="303"/>
        <end position="326"/>
    </location>
</feature>
<keyword evidence="3" id="KW-0804">Transcription</keyword>
<feature type="compositionally biased region" description="Low complexity" evidence="5">
    <location>
        <begin position="661"/>
        <end position="673"/>
    </location>
</feature>
<dbReference type="Pfam" id="PF14215">
    <property type="entry name" value="bHLH-MYC_N"/>
    <property type="match status" value="1"/>
</dbReference>
<comment type="subcellular location">
    <subcellularLocation>
        <location evidence="1">Nucleus</location>
    </subcellularLocation>
</comment>
<feature type="compositionally biased region" description="Polar residues" evidence="5">
    <location>
        <begin position="306"/>
        <end position="326"/>
    </location>
</feature>
<sequence>MIKDTLKSLCCSNGWSYGVLWGFDQRNSLLLTLQDAYYGEQMGAVIDDMLLQVHVVGGGVIGQSAFTKNHQWMFSDARHQWKTSLESVESLQTIAVISVEPFGVVQIGSTQKIPETKEFVDRVKRSFRGLGTGQKFMLSENETSSSDSRIFGTSRQFTSLASHGSSAMNHNFQHGEEYANLTDANHSSVILPHSFPSAHSFPSDLDHQFMNTVDSTYSLSEDEIQLQQLLLEPATCFDISTQAPSCVSGDSVLTSSWHDLPCELRNNAFFSKTSSFKSCTASSFNVQMSSAFTSLHSHSFSEDSSNNQNSKLLLHSTDGQGQRSSNLSTFEEEFPTNDFTMAVSKASPVDDLSQWFSPPPDQSITSSAMELCNSVSHATGLIPVANLNEHNSSINISENCPTNSLQSSITDAFYCNGKEICSEMSGIDELFYSFKEDPVCKRPEDSNNVLKPVVNTDNTECTSEKCIGSKVGTNNSLFSKLGLDHHCFDGIASSSSPVSRSGFEGQASSNAKRRKIENYLQSQNQVKFQGFPSFDGKMKPHNLVYNSSKTIILEPKNGTSTKEADSWIGDSSSMNTGNSCSPVRNEQLVQTEKKKAKPGSRPRPKDRQQIQDRLSELRGLIPNGDKMSIDRLLERTIRHLNFMQSLTRHSQSVKLADKPKNSSTQNDNSSSCSGGVTWACEVGDQTMVCPLVVEDLSSPGQMLIEILFEEQGSFLEIADIIRGFGLTILKGVMKIRETNMWAHFIVEAEGNQHVTRHEIFPSLIQLLQITSPSGANASHGYDSITKSGAFLLENHQSVVSLPVKLADTF</sequence>
<dbReference type="InterPro" id="IPR011598">
    <property type="entry name" value="bHLH_dom"/>
</dbReference>
<dbReference type="PROSITE" id="PS50888">
    <property type="entry name" value="BHLH"/>
    <property type="match status" value="1"/>
</dbReference>
<dbReference type="Proteomes" id="UP001604277">
    <property type="component" value="Unassembled WGS sequence"/>
</dbReference>
<evidence type="ECO:0000256" key="2">
    <source>
        <dbReference type="ARBA" id="ARBA00023015"/>
    </source>
</evidence>
<dbReference type="InterPro" id="IPR036638">
    <property type="entry name" value="HLH_DNA-bd_sf"/>
</dbReference>
<dbReference type="PANTHER" id="PTHR46196:SF2">
    <property type="entry name" value="TRANSCRIPTION FACTOR BHLH157"/>
    <property type="match status" value="1"/>
</dbReference>
<keyword evidence="2" id="KW-0805">Transcription regulation</keyword>
<evidence type="ECO:0000313" key="8">
    <source>
        <dbReference type="Proteomes" id="UP001604277"/>
    </source>
</evidence>
<dbReference type="Pfam" id="PF23176">
    <property type="entry name" value="bHLH_LHW"/>
    <property type="match status" value="1"/>
</dbReference>
<evidence type="ECO:0000256" key="4">
    <source>
        <dbReference type="ARBA" id="ARBA00023242"/>
    </source>
</evidence>
<dbReference type="EMBL" id="JBFOLJ010000003">
    <property type="protein sequence ID" value="KAL2551070.1"/>
    <property type="molecule type" value="Genomic_DNA"/>
</dbReference>
<comment type="caution">
    <text evidence="7">The sequence shown here is derived from an EMBL/GenBank/DDBJ whole genome shotgun (WGS) entry which is preliminary data.</text>
</comment>
<proteinExistence type="predicted"/>
<gene>
    <name evidence="7" type="ORF">Fot_12600</name>
</gene>
<evidence type="ECO:0000256" key="1">
    <source>
        <dbReference type="ARBA" id="ARBA00004123"/>
    </source>
</evidence>
<dbReference type="PANTHER" id="PTHR46196">
    <property type="entry name" value="TRANSCRIPTION FACTOR BHLH155-LIKE ISOFORM X1-RELATED"/>
    <property type="match status" value="1"/>
</dbReference>
<dbReference type="AlphaFoldDB" id="A0ABD1WN06"/>
<evidence type="ECO:0000313" key="7">
    <source>
        <dbReference type="EMBL" id="KAL2551070.1"/>
    </source>
</evidence>